<dbReference type="eggNOG" id="COG3177">
    <property type="taxonomic scope" value="Bacteria"/>
</dbReference>
<dbReference type="Gene3D" id="1.10.3290.10">
    <property type="entry name" value="Fido-like domain"/>
    <property type="match status" value="1"/>
</dbReference>
<dbReference type="HOGENOM" id="CLU_1194069_0_0_6"/>
<evidence type="ECO:0000313" key="1">
    <source>
        <dbReference type="EMBL" id="EIC21020.1"/>
    </source>
</evidence>
<dbReference type="RefSeq" id="WP_009151423.1">
    <property type="nucleotide sequence ID" value="NZ_CP121471.1"/>
</dbReference>
<reference evidence="1 2" key="2">
    <citation type="submission" date="2011-11" db="EMBL/GenBank/DDBJ databases">
        <authorList>
            <consortium name="US DOE Joint Genome Institute"/>
            <person name="Lucas S."/>
            <person name="Han J."/>
            <person name="Lapidus A."/>
            <person name="Cheng J.-F."/>
            <person name="Goodwin L."/>
            <person name="Pitluck S."/>
            <person name="Peters L."/>
            <person name="Ovchinnikova G."/>
            <person name="Zhang X."/>
            <person name="Detter J.C."/>
            <person name="Han C."/>
            <person name="Tapia R."/>
            <person name="Land M."/>
            <person name="Hauser L."/>
            <person name="Kyrpides N."/>
            <person name="Ivanova N."/>
            <person name="Pagani I."/>
            <person name="Vogl K."/>
            <person name="Liu Z."/>
            <person name="Overmann J."/>
            <person name="Frigaard N.-U."/>
            <person name="Bryant D."/>
            <person name="Woyke T."/>
        </authorList>
    </citation>
    <scope>NUCLEOTIDE SEQUENCE [LARGE SCALE GENOMIC DNA]</scope>
    <source>
        <strain evidence="1 2">970</strain>
    </source>
</reference>
<dbReference type="SUPFAM" id="SSF140931">
    <property type="entry name" value="Fic-like"/>
    <property type="match status" value="1"/>
</dbReference>
<organism evidence="1 2">
    <name type="scientific">Thiorhodovibrio frisius</name>
    <dbReference type="NCBI Taxonomy" id="631362"/>
    <lineage>
        <taxon>Bacteria</taxon>
        <taxon>Pseudomonadati</taxon>
        <taxon>Pseudomonadota</taxon>
        <taxon>Gammaproteobacteria</taxon>
        <taxon>Chromatiales</taxon>
        <taxon>Chromatiaceae</taxon>
        <taxon>Thiorhodovibrio</taxon>
    </lineage>
</organism>
<dbReference type="Proteomes" id="UP000002964">
    <property type="component" value="Unassembled WGS sequence"/>
</dbReference>
<dbReference type="InterPro" id="IPR036597">
    <property type="entry name" value="Fido-like_dom_sf"/>
</dbReference>
<dbReference type="EMBL" id="JH603170">
    <property type="protein sequence ID" value="EIC21020.1"/>
    <property type="molecule type" value="Genomic_DNA"/>
</dbReference>
<protein>
    <recommendedName>
        <fullName evidence="3">Fido domain-containing protein</fullName>
    </recommendedName>
</protein>
<evidence type="ECO:0000313" key="2">
    <source>
        <dbReference type="Proteomes" id="UP000002964"/>
    </source>
</evidence>
<reference evidence="2" key="1">
    <citation type="submission" date="2011-06" db="EMBL/GenBank/DDBJ databases">
        <authorList>
            <consortium name="US DOE Joint Genome Institute (JGI-PGF)"/>
            <person name="Lucas S."/>
            <person name="Han J."/>
            <person name="Lapidus A."/>
            <person name="Cheng J.-F."/>
            <person name="Goodwin L."/>
            <person name="Pitluck S."/>
            <person name="Peters L."/>
            <person name="Land M.L."/>
            <person name="Hauser L."/>
            <person name="Vogl K."/>
            <person name="Liu Z."/>
            <person name="Overmann J."/>
            <person name="Frigaard N.-U."/>
            <person name="Bryant D.A."/>
            <person name="Woyke T.J."/>
        </authorList>
    </citation>
    <scope>NUCLEOTIDE SEQUENCE [LARGE SCALE GENOMIC DNA]</scope>
    <source>
        <strain evidence="2">970</strain>
    </source>
</reference>
<dbReference type="STRING" id="631362.Thi970DRAFT_04702"/>
<sequence length="219" mass="24660">MAKSERLNLPAIETSLRRVQDDFDRINQTLSTPRDPLSDRVLNQLLAGYGEIDRCLAKGIDLFELGQTRELLALNGLVLWGEAEPGSEDARRQRLATEEQFYANGDGGIGELIVCHQSMAGQPVWKRAARVYIQILSQPQLYQEGNHRTGSLVMSYILVRAGKPPFVLSVDNAKAYFEPSTLVKNARKHSLRMLLERPKLAKRFAALVRDSADARHLRH</sequence>
<accession>H8Z871</accession>
<name>H8Z871_9GAMM</name>
<proteinExistence type="predicted"/>
<gene>
    <name evidence="1" type="ORF">Thi970DRAFT_04702</name>
</gene>
<evidence type="ECO:0008006" key="3">
    <source>
        <dbReference type="Google" id="ProtNLM"/>
    </source>
</evidence>
<dbReference type="AlphaFoldDB" id="H8Z871"/>
<dbReference type="OrthoDB" id="371214at2"/>
<keyword evidence="2" id="KW-1185">Reference proteome</keyword>